<organism evidence="2 3">
    <name type="scientific">Abiotrophia defectiva</name>
    <name type="common">Streptococcus defectivus</name>
    <dbReference type="NCBI Taxonomy" id="46125"/>
    <lineage>
        <taxon>Bacteria</taxon>
        <taxon>Bacillati</taxon>
        <taxon>Bacillota</taxon>
        <taxon>Bacilli</taxon>
        <taxon>Lactobacillales</taxon>
        <taxon>Aerococcaceae</taxon>
        <taxon>Abiotrophia</taxon>
    </lineage>
</organism>
<feature type="compositionally biased region" description="Acidic residues" evidence="1">
    <location>
        <begin position="1"/>
        <end position="12"/>
    </location>
</feature>
<evidence type="ECO:0008006" key="4">
    <source>
        <dbReference type="Google" id="ProtNLM"/>
    </source>
</evidence>
<name>A0A929MT51_ABIDE</name>
<proteinExistence type="predicted"/>
<dbReference type="Proteomes" id="UP000757900">
    <property type="component" value="Unassembled WGS sequence"/>
</dbReference>
<feature type="compositionally biased region" description="Basic and acidic residues" evidence="1">
    <location>
        <begin position="20"/>
        <end position="37"/>
    </location>
</feature>
<reference evidence="2" key="1">
    <citation type="submission" date="2020-04" db="EMBL/GenBank/DDBJ databases">
        <title>Deep metagenomics examines the oral microbiome during advanced dental caries in children, revealing novel taxa and co-occurrences with host molecules.</title>
        <authorList>
            <person name="Baker J.L."/>
            <person name="Morton J.T."/>
            <person name="Dinis M."/>
            <person name="Alvarez R."/>
            <person name="Tran N.C."/>
            <person name="Knight R."/>
            <person name="Edlund A."/>
        </authorList>
    </citation>
    <scope>NUCLEOTIDE SEQUENCE</scope>
    <source>
        <strain evidence="2">JCVI_23_bin.16</strain>
    </source>
</reference>
<sequence length="168" mass="19054">MEELEFFDETDNFDLPKPPTKVEEKSIKEPEKEERTELTDEERDLFRDLLTIGKISKTFDVLGHQVTLQTITVRDELNVGIATKEHFNTSSFARSYQSAIVAASVVTINGNPLYVPLSADESPSYIFNRKLEKVQGMYPIVVSAIYDKYAEVEKEFADLAKKLGKLDG</sequence>
<evidence type="ECO:0000313" key="2">
    <source>
        <dbReference type="EMBL" id="MBF0934110.1"/>
    </source>
</evidence>
<protein>
    <recommendedName>
        <fullName evidence="4">Tail assembly chaperone</fullName>
    </recommendedName>
</protein>
<feature type="region of interest" description="Disordered" evidence="1">
    <location>
        <begin position="1"/>
        <end position="37"/>
    </location>
</feature>
<comment type="caution">
    <text evidence="2">The sequence shown here is derived from an EMBL/GenBank/DDBJ whole genome shotgun (WGS) entry which is preliminary data.</text>
</comment>
<gene>
    <name evidence="2" type="ORF">HXK00_00520</name>
</gene>
<evidence type="ECO:0000313" key="3">
    <source>
        <dbReference type="Proteomes" id="UP000757900"/>
    </source>
</evidence>
<evidence type="ECO:0000256" key="1">
    <source>
        <dbReference type="SAM" id="MobiDB-lite"/>
    </source>
</evidence>
<accession>A0A929MT51</accession>
<dbReference type="AlphaFoldDB" id="A0A929MT51"/>
<dbReference type="EMBL" id="JABZFV010000001">
    <property type="protein sequence ID" value="MBF0934110.1"/>
    <property type="molecule type" value="Genomic_DNA"/>
</dbReference>